<dbReference type="AlphaFoldDB" id="A0A0A0IIB3"/>
<name>A0A0A0IIB3_CLOBO</name>
<dbReference type="InterPro" id="IPR001387">
    <property type="entry name" value="Cro/C1-type_HTH"/>
</dbReference>
<dbReference type="SMART" id="SM00530">
    <property type="entry name" value="HTH_XRE"/>
    <property type="match status" value="1"/>
</dbReference>
<sequence length="73" mass="8163">MSKLREARESRGLKRGFVAQKLSITPDHLSLLERGKAALNLKKIELLATLYNMSFEETARVALDTIKESGFIG</sequence>
<reference evidence="2 3" key="1">
    <citation type="submission" date="2014-01" db="EMBL/GenBank/DDBJ databases">
        <title>Plasmidome dynamics in the species complex Clostridium novyi sensu lato converts strains of independent lineages into distinctly different pathogens.</title>
        <authorList>
            <person name="Skarin H."/>
            <person name="Segerman B."/>
        </authorList>
    </citation>
    <scope>NUCLEOTIDE SEQUENCE [LARGE SCALE GENOMIC DNA]</scope>
    <source>
        <strain evidence="2 3">DC5</strain>
    </source>
</reference>
<organism evidence="2 3">
    <name type="scientific">Clostridium botulinum C/D str. DC5</name>
    <dbReference type="NCBI Taxonomy" id="1443128"/>
    <lineage>
        <taxon>Bacteria</taxon>
        <taxon>Bacillati</taxon>
        <taxon>Bacillota</taxon>
        <taxon>Clostridia</taxon>
        <taxon>Eubacteriales</taxon>
        <taxon>Clostridiaceae</taxon>
        <taxon>Clostridium</taxon>
    </lineage>
</organism>
<proteinExistence type="predicted"/>
<comment type="caution">
    <text evidence="2">The sequence shown here is derived from an EMBL/GenBank/DDBJ whole genome shotgun (WGS) entry which is preliminary data.</text>
</comment>
<dbReference type="Gene3D" id="1.10.260.40">
    <property type="entry name" value="lambda repressor-like DNA-binding domains"/>
    <property type="match status" value="1"/>
</dbReference>
<accession>A0A0A0IIB3</accession>
<dbReference type="CDD" id="cd00093">
    <property type="entry name" value="HTH_XRE"/>
    <property type="match status" value="1"/>
</dbReference>
<evidence type="ECO:0000313" key="3">
    <source>
        <dbReference type="Proteomes" id="UP000030014"/>
    </source>
</evidence>
<protein>
    <recommendedName>
        <fullName evidence="1">HTH cro/C1-type domain-containing protein</fullName>
    </recommendedName>
</protein>
<feature type="domain" description="HTH cro/C1-type" evidence="1">
    <location>
        <begin position="4"/>
        <end position="58"/>
    </location>
</feature>
<dbReference type="PROSITE" id="PS50943">
    <property type="entry name" value="HTH_CROC1"/>
    <property type="match status" value="1"/>
</dbReference>
<evidence type="ECO:0000259" key="1">
    <source>
        <dbReference type="PROSITE" id="PS50943"/>
    </source>
</evidence>
<evidence type="ECO:0000313" key="2">
    <source>
        <dbReference type="EMBL" id="KGN00339.1"/>
    </source>
</evidence>
<dbReference type="InterPro" id="IPR010982">
    <property type="entry name" value="Lambda_DNA-bd_dom_sf"/>
</dbReference>
<gene>
    <name evidence="2" type="ORF">Z955_03940</name>
</gene>
<dbReference type="Proteomes" id="UP000030014">
    <property type="component" value="Unassembled WGS sequence"/>
</dbReference>
<dbReference type="RefSeq" id="WP_039219243.1">
    <property type="nucleotide sequence ID" value="NZ_JDRY01000022.1"/>
</dbReference>
<dbReference type="Pfam" id="PF01381">
    <property type="entry name" value="HTH_3"/>
    <property type="match status" value="1"/>
</dbReference>
<dbReference type="SUPFAM" id="SSF47413">
    <property type="entry name" value="lambda repressor-like DNA-binding domains"/>
    <property type="match status" value="1"/>
</dbReference>
<dbReference type="EMBL" id="JDRY01000022">
    <property type="protein sequence ID" value="KGN00339.1"/>
    <property type="molecule type" value="Genomic_DNA"/>
</dbReference>
<dbReference type="GO" id="GO:0003677">
    <property type="term" value="F:DNA binding"/>
    <property type="evidence" value="ECO:0007669"/>
    <property type="project" value="InterPro"/>
</dbReference>